<gene>
    <name evidence="9" type="ORF">JAAARDRAFT_54259</name>
</gene>
<dbReference type="GO" id="GO:0032543">
    <property type="term" value="P:mitochondrial translation"/>
    <property type="evidence" value="ECO:0007669"/>
    <property type="project" value="TreeGrafter"/>
</dbReference>
<comment type="similarity">
    <text evidence="2">Belongs to the universal ribosomal protein uL29 family.</text>
</comment>
<dbReference type="EMBL" id="KL197711">
    <property type="protein sequence ID" value="KDQ62285.1"/>
    <property type="molecule type" value="Genomic_DNA"/>
</dbReference>
<keyword evidence="5" id="KW-0687">Ribonucleoprotein</keyword>
<keyword evidence="10" id="KW-1185">Reference proteome</keyword>
<evidence type="ECO:0000256" key="3">
    <source>
        <dbReference type="ARBA" id="ARBA00022980"/>
    </source>
</evidence>
<dbReference type="STRING" id="933084.A0A067Q7Z4"/>
<organism evidence="9 10">
    <name type="scientific">Jaapia argillacea MUCL 33604</name>
    <dbReference type="NCBI Taxonomy" id="933084"/>
    <lineage>
        <taxon>Eukaryota</taxon>
        <taxon>Fungi</taxon>
        <taxon>Dikarya</taxon>
        <taxon>Basidiomycota</taxon>
        <taxon>Agaricomycotina</taxon>
        <taxon>Agaricomycetes</taxon>
        <taxon>Agaricomycetidae</taxon>
        <taxon>Jaapiales</taxon>
        <taxon>Jaapiaceae</taxon>
        <taxon>Jaapia</taxon>
    </lineage>
</organism>
<dbReference type="Proteomes" id="UP000027265">
    <property type="component" value="Unassembled WGS sequence"/>
</dbReference>
<dbReference type="PANTHER" id="PTHR21183:SF18">
    <property type="entry name" value="LARGE RIBOSOMAL SUBUNIT PROTEIN UL29M"/>
    <property type="match status" value="1"/>
</dbReference>
<evidence type="ECO:0000256" key="8">
    <source>
        <dbReference type="SAM" id="MobiDB-lite"/>
    </source>
</evidence>
<feature type="region of interest" description="Disordered" evidence="8">
    <location>
        <begin position="26"/>
        <end position="53"/>
    </location>
</feature>
<dbReference type="HOGENOM" id="CLU_1138143_0_0_1"/>
<dbReference type="Pfam" id="PF06984">
    <property type="entry name" value="MRP-L47"/>
    <property type="match status" value="1"/>
</dbReference>
<evidence type="ECO:0000256" key="1">
    <source>
        <dbReference type="ARBA" id="ARBA00004173"/>
    </source>
</evidence>
<evidence type="ECO:0000256" key="7">
    <source>
        <dbReference type="ARBA" id="ARBA00035399"/>
    </source>
</evidence>
<protein>
    <recommendedName>
        <fullName evidence="6">Large ribosomal subunit protein uL29m</fullName>
    </recommendedName>
    <alternativeName>
        <fullName evidence="7">54S ribosomal protein L4, mitochondrial</fullName>
    </alternativeName>
</protein>
<dbReference type="PANTHER" id="PTHR21183">
    <property type="entry name" value="RIBOSOMAL PROTEIN L47, MITOCHONDRIAL-RELATED"/>
    <property type="match status" value="1"/>
</dbReference>
<dbReference type="OrthoDB" id="270763at2759"/>
<keyword evidence="3" id="KW-0689">Ribosomal protein</keyword>
<comment type="subcellular location">
    <subcellularLocation>
        <location evidence="1">Mitochondrion</location>
    </subcellularLocation>
</comment>
<proteinExistence type="inferred from homology"/>
<dbReference type="InParanoid" id="A0A067Q7Z4"/>
<evidence type="ECO:0000313" key="10">
    <source>
        <dbReference type="Proteomes" id="UP000027265"/>
    </source>
</evidence>
<keyword evidence="4" id="KW-0496">Mitochondrion</keyword>
<name>A0A067Q7Z4_9AGAM</name>
<evidence type="ECO:0000313" key="9">
    <source>
        <dbReference type="EMBL" id="KDQ62285.1"/>
    </source>
</evidence>
<dbReference type="InterPro" id="IPR010729">
    <property type="entry name" value="Ribosomal_uL29_mit"/>
</dbReference>
<reference evidence="10" key="1">
    <citation type="journal article" date="2014" name="Proc. Natl. Acad. Sci. U.S.A.">
        <title>Extensive sampling of basidiomycete genomes demonstrates inadequacy of the white-rot/brown-rot paradigm for wood decay fungi.</title>
        <authorList>
            <person name="Riley R."/>
            <person name="Salamov A.A."/>
            <person name="Brown D.W."/>
            <person name="Nagy L.G."/>
            <person name="Floudas D."/>
            <person name="Held B.W."/>
            <person name="Levasseur A."/>
            <person name="Lombard V."/>
            <person name="Morin E."/>
            <person name="Otillar R."/>
            <person name="Lindquist E.A."/>
            <person name="Sun H."/>
            <person name="LaButti K.M."/>
            <person name="Schmutz J."/>
            <person name="Jabbour D."/>
            <person name="Luo H."/>
            <person name="Baker S.E."/>
            <person name="Pisabarro A.G."/>
            <person name="Walton J.D."/>
            <person name="Blanchette R.A."/>
            <person name="Henrissat B."/>
            <person name="Martin F."/>
            <person name="Cullen D."/>
            <person name="Hibbett D.S."/>
            <person name="Grigoriev I.V."/>
        </authorList>
    </citation>
    <scope>NUCLEOTIDE SEQUENCE [LARGE SCALE GENOMIC DNA]</scope>
    <source>
        <strain evidence="10">MUCL 33604</strain>
    </source>
</reference>
<dbReference type="InterPro" id="IPR038340">
    <property type="entry name" value="MRP-L47_sf"/>
</dbReference>
<dbReference type="GO" id="GO:0005762">
    <property type="term" value="C:mitochondrial large ribosomal subunit"/>
    <property type="evidence" value="ECO:0007669"/>
    <property type="project" value="TreeGrafter"/>
</dbReference>
<dbReference type="Gene3D" id="6.10.330.20">
    <property type="match status" value="1"/>
</dbReference>
<accession>A0A067Q7Z4</accession>
<evidence type="ECO:0000256" key="4">
    <source>
        <dbReference type="ARBA" id="ARBA00023128"/>
    </source>
</evidence>
<dbReference type="AlphaFoldDB" id="A0A067Q7Z4"/>
<feature type="compositionally biased region" description="Basic and acidic residues" evidence="8">
    <location>
        <begin position="222"/>
        <end position="234"/>
    </location>
</feature>
<evidence type="ECO:0000256" key="5">
    <source>
        <dbReference type="ARBA" id="ARBA00023274"/>
    </source>
</evidence>
<sequence length="244" mass="28267">MQKALSCSRLRPTILRSFIPVRHFATPTDQPVSRPERDPATPPGPPLRPHLNLPVNPNHGLYGFFRKIKTEKGVEAYETVEVTATESGRSWRAAELRRKSFQDLHTLWYVLLRERNLLATQDEGLRRITGEKMSSNGTRNLMCRQAMARIKCILGERRLAYEGALKIHEAQRQVKAQVKVEARQLNKDNFKRKFTERKARWTREQKRKQAEKLKAIETQKAKEVEKEIEKEENRAGSVAARGIF</sequence>
<evidence type="ECO:0000256" key="2">
    <source>
        <dbReference type="ARBA" id="ARBA00009254"/>
    </source>
</evidence>
<dbReference type="GO" id="GO:0003735">
    <property type="term" value="F:structural constituent of ribosome"/>
    <property type="evidence" value="ECO:0007669"/>
    <property type="project" value="InterPro"/>
</dbReference>
<evidence type="ECO:0000256" key="6">
    <source>
        <dbReference type="ARBA" id="ARBA00035289"/>
    </source>
</evidence>
<feature type="region of interest" description="Disordered" evidence="8">
    <location>
        <begin position="222"/>
        <end position="244"/>
    </location>
</feature>